<dbReference type="GO" id="GO:0006397">
    <property type="term" value="P:mRNA processing"/>
    <property type="evidence" value="ECO:0007669"/>
    <property type="project" value="InterPro"/>
</dbReference>
<dbReference type="EMBL" id="FN653023">
    <property type="protein sequence ID" value="CBY17966.1"/>
    <property type="molecule type" value="Genomic_DNA"/>
</dbReference>
<dbReference type="InterPro" id="IPR038357">
    <property type="entry name" value="KEN_sf"/>
</dbReference>
<protein>
    <recommendedName>
        <fullName evidence="4">KEN domain-containing protein</fullName>
    </recommendedName>
</protein>
<dbReference type="Pfam" id="PF06479">
    <property type="entry name" value="Ribonuc_2-5A"/>
    <property type="match status" value="1"/>
</dbReference>
<dbReference type="OrthoDB" id="10357293at2759"/>
<evidence type="ECO:0000256" key="2">
    <source>
        <dbReference type="ARBA" id="ARBA00022840"/>
    </source>
</evidence>
<dbReference type="GO" id="GO:0004540">
    <property type="term" value="F:RNA nuclease activity"/>
    <property type="evidence" value="ECO:0007669"/>
    <property type="project" value="InterPro"/>
</dbReference>
<evidence type="ECO:0000313" key="6">
    <source>
        <dbReference type="Proteomes" id="UP000001307"/>
    </source>
</evidence>
<name>E4X2W3_OIKDI</name>
<dbReference type="PROSITE" id="PS51392">
    <property type="entry name" value="KEN"/>
    <property type="match status" value="1"/>
</dbReference>
<dbReference type="GO" id="GO:0005524">
    <property type="term" value="F:ATP binding"/>
    <property type="evidence" value="ECO:0007669"/>
    <property type="project" value="UniProtKB-KW"/>
</dbReference>
<feature type="region of interest" description="Disordered" evidence="3">
    <location>
        <begin position="286"/>
        <end position="322"/>
    </location>
</feature>
<dbReference type="Gene3D" id="1.20.1440.180">
    <property type="entry name" value="KEN domain"/>
    <property type="match status" value="1"/>
</dbReference>
<evidence type="ECO:0000313" key="5">
    <source>
        <dbReference type="EMBL" id="CBY17966.1"/>
    </source>
</evidence>
<dbReference type="InParanoid" id="E4X2W3"/>
<evidence type="ECO:0000259" key="4">
    <source>
        <dbReference type="PROSITE" id="PS51392"/>
    </source>
</evidence>
<gene>
    <name evidence="5" type="ORF">GSOID_T00017595001</name>
</gene>
<accession>E4X2W3</accession>
<evidence type="ECO:0000256" key="3">
    <source>
        <dbReference type="SAM" id="MobiDB-lite"/>
    </source>
</evidence>
<keyword evidence="6" id="KW-1185">Reference proteome</keyword>
<organism evidence="5">
    <name type="scientific">Oikopleura dioica</name>
    <name type="common">Tunicate</name>
    <dbReference type="NCBI Taxonomy" id="34765"/>
    <lineage>
        <taxon>Eukaryota</taxon>
        <taxon>Metazoa</taxon>
        <taxon>Chordata</taxon>
        <taxon>Tunicata</taxon>
        <taxon>Appendicularia</taxon>
        <taxon>Copelata</taxon>
        <taxon>Oikopleuridae</taxon>
        <taxon>Oikopleura</taxon>
    </lineage>
</organism>
<feature type="compositionally biased region" description="Basic residues" evidence="3">
    <location>
        <begin position="311"/>
        <end position="322"/>
    </location>
</feature>
<feature type="compositionally biased region" description="Basic and acidic residues" evidence="3">
    <location>
        <begin position="297"/>
        <end position="306"/>
    </location>
</feature>
<sequence length="322" mass="38123">MITDPLTHWTHFWYEKAVAYLPANPMTQIQGAIFWNLVQRIFYNPIRLASELSISQLNAFIAAAVEKLTFDSLTEMTNNAVLSNEARRFQIIKSILQEYSDVIIGPDQWLSKKVLGTEFYNHLADPKKVKDMNNRQKQFKQYKKTGPLDLLALVRNFRTHYDQQPPYLRKTIFYHENLDHMAAVQDYYAFFDKKFPGFFSFVYEAASFAKSSALGEFYIAPFEDDILDFNICYRSFNLLFKKYFNHDLNYERFSRLFELKMTKYDRSEISVTQSWIKRTEDEFAEKEKLPKVKPARKMSESSKERCSPPIRKQRKHSPNSSF</sequence>
<evidence type="ECO:0000256" key="1">
    <source>
        <dbReference type="ARBA" id="ARBA00022741"/>
    </source>
</evidence>
<reference evidence="5" key="1">
    <citation type="journal article" date="2010" name="Science">
        <title>Plasticity of animal genome architecture unmasked by rapid evolution of a pelagic tunicate.</title>
        <authorList>
            <person name="Denoeud F."/>
            <person name="Henriet S."/>
            <person name="Mungpakdee S."/>
            <person name="Aury J.M."/>
            <person name="Da Silva C."/>
            <person name="Brinkmann H."/>
            <person name="Mikhaleva J."/>
            <person name="Olsen L.C."/>
            <person name="Jubin C."/>
            <person name="Canestro C."/>
            <person name="Bouquet J.M."/>
            <person name="Danks G."/>
            <person name="Poulain J."/>
            <person name="Campsteijn C."/>
            <person name="Adamski M."/>
            <person name="Cross I."/>
            <person name="Yadetie F."/>
            <person name="Muffato M."/>
            <person name="Louis A."/>
            <person name="Butcher S."/>
            <person name="Tsagkogeorga G."/>
            <person name="Konrad A."/>
            <person name="Singh S."/>
            <person name="Jensen M.F."/>
            <person name="Cong E.H."/>
            <person name="Eikeseth-Otteraa H."/>
            <person name="Noel B."/>
            <person name="Anthouard V."/>
            <person name="Porcel B.M."/>
            <person name="Kachouri-Lafond R."/>
            <person name="Nishino A."/>
            <person name="Ugolini M."/>
            <person name="Chourrout P."/>
            <person name="Nishida H."/>
            <person name="Aasland R."/>
            <person name="Huzurbazar S."/>
            <person name="Westhof E."/>
            <person name="Delsuc F."/>
            <person name="Lehrach H."/>
            <person name="Reinhardt R."/>
            <person name="Weissenbach J."/>
            <person name="Roy S.W."/>
            <person name="Artiguenave F."/>
            <person name="Postlethwait J.H."/>
            <person name="Manak J.R."/>
            <person name="Thompson E.M."/>
            <person name="Jaillon O."/>
            <person name="Du Pasquier L."/>
            <person name="Boudinot P."/>
            <person name="Liberles D.A."/>
            <person name="Volff J.N."/>
            <person name="Philippe H."/>
            <person name="Lenhard B."/>
            <person name="Roest Crollius H."/>
            <person name="Wincker P."/>
            <person name="Chourrout D."/>
        </authorList>
    </citation>
    <scope>NUCLEOTIDE SEQUENCE [LARGE SCALE GENOMIC DNA]</scope>
</reference>
<dbReference type="Proteomes" id="UP000001307">
    <property type="component" value="Unassembled WGS sequence"/>
</dbReference>
<dbReference type="AlphaFoldDB" id="E4X2W3"/>
<dbReference type="InterPro" id="IPR010513">
    <property type="entry name" value="KEN_dom"/>
</dbReference>
<keyword evidence="1" id="KW-0547">Nucleotide-binding</keyword>
<proteinExistence type="predicted"/>
<keyword evidence="2" id="KW-0067">ATP-binding</keyword>
<feature type="domain" description="KEN" evidence="4">
    <location>
        <begin position="66"/>
        <end position="224"/>
    </location>
</feature>